<dbReference type="OrthoDB" id="334039at2759"/>
<feature type="compositionally biased region" description="Low complexity" evidence="2">
    <location>
        <begin position="928"/>
        <end position="954"/>
    </location>
</feature>
<feature type="region of interest" description="Disordered" evidence="2">
    <location>
        <begin position="108"/>
        <end position="164"/>
    </location>
</feature>
<feature type="coiled-coil region" evidence="1">
    <location>
        <begin position="1264"/>
        <end position="1298"/>
    </location>
</feature>
<feature type="region of interest" description="Disordered" evidence="2">
    <location>
        <begin position="430"/>
        <end position="615"/>
    </location>
</feature>
<feature type="compositionally biased region" description="Low complexity" evidence="2">
    <location>
        <begin position="1042"/>
        <end position="1061"/>
    </location>
</feature>
<dbReference type="VEuPathDB" id="ToxoDB:BESB_019240"/>
<protein>
    <submittedName>
        <fullName evidence="3">Uncharacterized protein</fullName>
    </submittedName>
</protein>
<dbReference type="KEGG" id="bbes:BESB_019240"/>
<feature type="region of interest" description="Disordered" evidence="2">
    <location>
        <begin position="913"/>
        <end position="1098"/>
    </location>
</feature>
<feature type="region of interest" description="Disordered" evidence="2">
    <location>
        <begin position="254"/>
        <end position="306"/>
    </location>
</feature>
<dbReference type="GeneID" id="40306985"/>
<feature type="compositionally biased region" description="Basic and acidic residues" evidence="2">
    <location>
        <begin position="1203"/>
        <end position="1213"/>
    </location>
</feature>
<feature type="region of interest" description="Disordered" evidence="2">
    <location>
        <begin position="1400"/>
        <end position="1531"/>
    </location>
</feature>
<feature type="region of interest" description="Disordered" evidence="2">
    <location>
        <begin position="717"/>
        <end position="780"/>
    </location>
</feature>
<organism evidence="3 4">
    <name type="scientific">Besnoitia besnoiti</name>
    <name type="common">Apicomplexan protozoan</name>
    <dbReference type="NCBI Taxonomy" id="94643"/>
    <lineage>
        <taxon>Eukaryota</taxon>
        <taxon>Sar</taxon>
        <taxon>Alveolata</taxon>
        <taxon>Apicomplexa</taxon>
        <taxon>Conoidasida</taxon>
        <taxon>Coccidia</taxon>
        <taxon>Eucoccidiorida</taxon>
        <taxon>Eimeriorina</taxon>
        <taxon>Sarcocystidae</taxon>
        <taxon>Besnoitia</taxon>
    </lineage>
</organism>
<feature type="compositionally biased region" description="Low complexity" evidence="2">
    <location>
        <begin position="206"/>
        <end position="227"/>
    </location>
</feature>
<dbReference type="EMBL" id="NWUJ01000012">
    <property type="protein sequence ID" value="PFH31983.1"/>
    <property type="molecule type" value="Genomic_DNA"/>
</dbReference>
<feature type="region of interest" description="Disordered" evidence="2">
    <location>
        <begin position="1"/>
        <end position="23"/>
    </location>
</feature>
<evidence type="ECO:0000256" key="1">
    <source>
        <dbReference type="SAM" id="Coils"/>
    </source>
</evidence>
<comment type="caution">
    <text evidence="3">The sequence shown here is derived from an EMBL/GenBank/DDBJ whole genome shotgun (WGS) entry which is preliminary data.</text>
</comment>
<feature type="compositionally biased region" description="Low complexity" evidence="2">
    <location>
        <begin position="294"/>
        <end position="306"/>
    </location>
</feature>
<feature type="compositionally biased region" description="Basic and acidic residues" evidence="2">
    <location>
        <begin position="959"/>
        <end position="977"/>
    </location>
</feature>
<feature type="compositionally biased region" description="Basic and acidic residues" evidence="2">
    <location>
        <begin position="13"/>
        <end position="23"/>
    </location>
</feature>
<evidence type="ECO:0000313" key="3">
    <source>
        <dbReference type="EMBL" id="PFH31983.1"/>
    </source>
</evidence>
<reference evidence="3 4" key="1">
    <citation type="submission" date="2017-09" db="EMBL/GenBank/DDBJ databases">
        <title>Genome sequencing of Besnoitia besnoiti strain Bb-Ger1.</title>
        <authorList>
            <person name="Schares G."/>
            <person name="Venepally P."/>
            <person name="Lorenzi H.A."/>
        </authorList>
    </citation>
    <scope>NUCLEOTIDE SEQUENCE [LARGE SCALE GENOMIC DNA]</scope>
    <source>
        <strain evidence="3 4">Bb-Ger1</strain>
    </source>
</reference>
<feature type="compositionally biased region" description="Basic and acidic residues" evidence="2">
    <location>
        <begin position="129"/>
        <end position="140"/>
    </location>
</feature>
<feature type="compositionally biased region" description="Basic and acidic residues" evidence="2">
    <location>
        <begin position="535"/>
        <end position="553"/>
    </location>
</feature>
<keyword evidence="1" id="KW-0175">Coiled coil</keyword>
<keyword evidence="4" id="KW-1185">Reference proteome</keyword>
<proteinExistence type="predicted"/>
<feature type="region of interest" description="Disordered" evidence="2">
    <location>
        <begin position="819"/>
        <end position="855"/>
    </location>
</feature>
<feature type="region of interest" description="Disordered" evidence="2">
    <location>
        <begin position="324"/>
        <end position="350"/>
    </location>
</feature>
<feature type="coiled-coil region" evidence="1">
    <location>
        <begin position="1138"/>
        <end position="1177"/>
    </location>
</feature>
<evidence type="ECO:0000313" key="4">
    <source>
        <dbReference type="Proteomes" id="UP000224006"/>
    </source>
</evidence>
<gene>
    <name evidence="3" type="ORF">BESB_019240</name>
</gene>
<feature type="compositionally biased region" description="Basic and acidic residues" evidence="2">
    <location>
        <begin position="1483"/>
        <end position="1500"/>
    </location>
</feature>
<feature type="compositionally biased region" description="Basic and acidic residues" evidence="2">
    <location>
        <begin position="739"/>
        <end position="756"/>
    </location>
</feature>
<feature type="compositionally biased region" description="Basic and acidic residues" evidence="2">
    <location>
        <begin position="442"/>
        <end position="455"/>
    </location>
</feature>
<feature type="compositionally biased region" description="Low complexity" evidence="2">
    <location>
        <begin position="108"/>
        <end position="125"/>
    </location>
</feature>
<sequence length="1586" mass="165946">MEDDEPEALSPRGSDDGDHLFDFASPRSRDVFRASLSLSMPCGDSESNPSSASSSLSAATSCCSLACTPTAAAASLPASSPAAAFALSPASSSSASSSSAAYLSSSAASSSSSAASRSPRASPPLQTDAAERDEGARASEDASSGVPQRGGTCEKFDRPSSGSCAQPDRCVLEVAGKNAACFSPRHPFPDHDCASTGSQTPPESDVSSSAASSSSSSSVAPSSPPVSTSRVGPGATSSPSSLVLVAGPVESCEAFSPRLPSDAEDPGAGGGGRAGSPDSFFSRRAGRARGGGFDSRLSSSAAASVASERRAASAELDVVARSVSFPPHSSHHPPSLSCGSSPAAPSSPSVGAAAAAGLLAASLPVSALPRSSFFSFGEQSGEKAADSQFLSSAGSLLWTFGKKISSSGKAAAEAAAHAATRAALVTVGEPTIIPASPSSAVDHAEMRSDPRREEANFAPSEPDESEAGGPRCARGDLRAEAGSEEEPISANQDAADKAKELQMAEEGKAATRLYEAEGSEEEDQTNASPRVAPNCERKREPRSEEELRQEIEALRQQVRTYHEVLAQMSFHPPSSRKDGADALPAQEARSASVRDLDGNAGDSAEDAEDRGEEATKALELQKELIEALCSAAADAAAAAALTATKAAFRAAPQRLFTPDSSPVCSRGASDAGGTARLAGAGGAAWSPDVGAVAAATAVALYDDRVLLGRLESLVKASAKTRRDSRRREESPPEGGQSPVEKDGAGKNEKGEEESKQTESLSRRRRRTGSLGAEDDEATARLLGKIQTQQFELDRLRDTNERQGKQLLQLTLQLTSLKTEAEERSLQAREKQAQEEARDKQRQEREEARAREQVEAREAELLEKHRKELDELTAAAAESFELKCHLQDLAKACNSARDRATALEEEVASLRRDLAARDAKPQELGQGSGLVSSSSNSSHSSSPSSPPSADYTSSSGEVASSERRSLTSSGKEGEKEGLALENADEGVTEATDNTGASPEENGGTPRRSAATVSVAVQVGEGAEQAPGSEERRDEAQAAALAVSGRGQAAGEEAQSAGELSGSNEGDPCLASLRNGAPGAKSGEESAAFSKGLHAKEADSQAGLAEALRSLQFELESVRAQHACEKRRQQRQMQDLKILCVKEKTKREKAEVECQRLMAEALEQQLLELHQRQQSAVEEGAFSSYVEPSFPLGGEPLALSPDATRSGEESQKDSGEQQLSGPRAEGRRAADALGATAPFREEEARGRSEEDAHAKQTRFAGADAHAATLETTLREVQDAYDRLKDEFEQLTLAQSLLQNDVARKTEIIAHLVKKYALKEDTFRGPVSSSFSSPFGWRKLAAAAAEAVAGAGSSASSLSLEEMQKAVEETLLENIRLRTDLATLAEDFERFLRAQREAEEKRSAAVASSAHASPGSSIGDGNASIRDYTATSRAEQKSRSRSSRGESPYRGSTAGLSNGLLPRSSPGNSPSEREKREELQEGSPRGVEDAHKEDGATSDPPHDARRRPSLSLCGPTEEEEEAATAADGKKEKGLLLSAASPKWRDRSLAYEAGNGMALFNGDLKEGDGSASPVSDLEAHSEVILFRADA</sequence>
<accession>A0A2A9M8G9</accession>
<feature type="compositionally biased region" description="Basic and acidic residues" evidence="2">
    <location>
        <begin position="494"/>
        <end position="509"/>
    </location>
</feature>
<evidence type="ECO:0000256" key="2">
    <source>
        <dbReference type="SAM" id="MobiDB-lite"/>
    </source>
</evidence>
<feature type="compositionally biased region" description="Low complexity" evidence="2">
    <location>
        <begin position="1401"/>
        <end position="1414"/>
    </location>
</feature>
<dbReference type="RefSeq" id="XP_029215992.1">
    <property type="nucleotide sequence ID" value="XM_029360633.1"/>
</dbReference>
<name>A0A2A9M8G9_BESBE</name>
<feature type="compositionally biased region" description="Basic and acidic residues" evidence="2">
    <location>
        <begin position="1237"/>
        <end position="1252"/>
    </location>
</feature>
<feature type="region of interest" description="Disordered" evidence="2">
    <location>
        <begin position="1184"/>
        <end position="1261"/>
    </location>
</feature>
<feature type="region of interest" description="Disordered" evidence="2">
    <location>
        <begin position="181"/>
        <end position="242"/>
    </location>
</feature>
<dbReference type="Proteomes" id="UP000224006">
    <property type="component" value="Chromosome XI"/>
</dbReference>